<dbReference type="AlphaFoldDB" id="A0AAW2ZB38"/>
<dbReference type="InterPro" id="IPR016181">
    <property type="entry name" value="Acyl_CoA_acyltransferase"/>
</dbReference>
<dbReference type="SUPFAM" id="SSF55729">
    <property type="entry name" value="Acyl-CoA N-acyltransferases (Nat)"/>
    <property type="match status" value="1"/>
</dbReference>
<dbReference type="PROSITE" id="PS51186">
    <property type="entry name" value="GNAT"/>
    <property type="match status" value="1"/>
</dbReference>
<evidence type="ECO:0000259" key="1">
    <source>
        <dbReference type="PROSITE" id="PS51186"/>
    </source>
</evidence>
<dbReference type="Pfam" id="PF00583">
    <property type="entry name" value="Acetyltransf_1"/>
    <property type="match status" value="1"/>
</dbReference>
<name>A0AAW2ZB38_9EUKA</name>
<dbReference type="InterPro" id="IPR050276">
    <property type="entry name" value="MshD_Acetyltransferase"/>
</dbReference>
<keyword evidence="3" id="KW-1185">Reference proteome</keyword>
<gene>
    <name evidence="2" type="ORF">AKO1_000978</name>
</gene>
<dbReference type="Proteomes" id="UP001431209">
    <property type="component" value="Unassembled WGS sequence"/>
</dbReference>
<accession>A0AAW2ZB38</accession>
<dbReference type="GO" id="GO:0016747">
    <property type="term" value="F:acyltransferase activity, transferring groups other than amino-acyl groups"/>
    <property type="evidence" value="ECO:0007669"/>
    <property type="project" value="InterPro"/>
</dbReference>
<comment type="caution">
    <text evidence="2">The sequence shown here is derived from an EMBL/GenBank/DDBJ whole genome shotgun (WGS) entry which is preliminary data.</text>
</comment>
<dbReference type="EMBL" id="JAOPGA020001301">
    <property type="protein sequence ID" value="KAL0487083.1"/>
    <property type="molecule type" value="Genomic_DNA"/>
</dbReference>
<dbReference type="PANTHER" id="PTHR43617">
    <property type="entry name" value="L-AMINO ACID N-ACETYLTRANSFERASE"/>
    <property type="match status" value="1"/>
</dbReference>
<protein>
    <submittedName>
        <fullName evidence="2">YiiD</fullName>
    </submittedName>
</protein>
<evidence type="ECO:0000313" key="2">
    <source>
        <dbReference type="EMBL" id="KAL0487083.1"/>
    </source>
</evidence>
<sequence>MSTTQNIKGWLSTRFANESDANALYIIVNKAYREPGGWTGENHLIKGSRITHKSLNELIKEDPKKSRLIVCEKASDYDAADKVIVGCVVVKWRNEEEGEIGMLSVNPEVQSRGIGSTLMIKAFEVLKNDFKFKRAVVTVIHLRSELIAWYKKIGFVENGEVEPFPEVTENNDNGTPIVDNVYFIVLKKEL</sequence>
<evidence type="ECO:0000313" key="3">
    <source>
        <dbReference type="Proteomes" id="UP001431209"/>
    </source>
</evidence>
<proteinExistence type="predicted"/>
<feature type="domain" description="N-acetyltransferase" evidence="1">
    <location>
        <begin position="11"/>
        <end position="190"/>
    </location>
</feature>
<dbReference type="CDD" id="cd04301">
    <property type="entry name" value="NAT_SF"/>
    <property type="match status" value="1"/>
</dbReference>
<organism evidence="2 3">
    <name type="scientific">Acrasis kona</name>
    <dbReference type="NCBI Taxonomy" id="1008807"/>
    <lineage>
        <taxon>Eukaryota</taxon>
        <taxon>Discoba</taxon>
        <taxon>Heterolobosea</taxon>
        <taxon>Tetramitia</taxon>
        <taxon>Eutetramitia</taxon>
        <taxon>Acrasidae</taxon>
        <taxon>Acrasis</taxon>
    </lineage>
</organism>
<reference evidence="2 3" key="1">
    <citation type="submission" date="2024-03" db="EMBL/GenBank/DDBJ databases">
        <title>The Acrasis kona genome and developmental transcriptomes reveal deep origins of eukaryotic multicellular pathways.</title>
        <authorList>
            <person name="Sheikh S."/>
            <person name="Fu C.-J."/>
            <person name="Brown M.W."/>
            <person name="Baldauf S.L."/>
        </authorList>
    </citation>
    <scope>NUCLEOTIDE SEQUENCE [LARGE SCALE GENOMIC DNA]</scope>
    <source>
        <strain evidence="2 3">ATCC MYA-3509</strain>
    </source>
</reference>
<dbReference type="InterPro" id="IPR000182">
    <property type="entry name" value="GNAT_dom"/>
</dbReference>
<dbReference type="Gene3D" id="3.40.630.30">
    <property type="match status" value="1"/>
</dbReference>